<keyword evidence="1" id="KW-1133">Transmembrane helix</keyword>
<dbReference type="InParanoid" id="A0A2R5GSF8"/>
<evidence type="ECO:0000256" key="1">
    <source>
        <dbReference type="SAM" id="Phobius"/>
    </source>
</evidence>
<feature type="transmembrane region" description="Helical" evidence="1">
    <location>
        <begin position="136"/>
        <end position="155"/>
    </location>
</feature>
<sequence length="198" mass="21857">MIATVVAQIDIQDVVTLQKERVMKLAKVLITATTIDIGVAILAISYPPDSSSERFHMAFIDMLPYPTLYFHILTIVYPVSAVVGIMQQKTYYLRVASIGSAFTLGIAALSAAQTLLNLTIYQAYEISLPDAPGATIALNIFIFIFNIFMVILWGAHMRAVSKLLKTSRTAVFNERSIDSTNVPKAEIVKVEYVQRAPV</sequence>
<dbReference type="AlphaFoldDB" id="A0A2R5GSF8"/>
<keyword evidence="1" id="KW-0812">Transmembrane</keyword>
<feature type="transmembrane region" description="Helical" evidence="1">
    <location>
        <begin position="68"/>
        <end position="86"/>
    </location>
</feature>
<proteinExistence type="predicted"/>
<keyword evidence="3" id="KW-1185">Reference proteome</keyword>
<organism evidence="2 3">
    <name type="scientific">Hondaea fermentalgiana</name>
    <dbReference type="NCBI Taxonomy" id="2315210"/>
    <lineage>
        <taxon>Eukaryota</taxon>
        <taxon>Sar</taxon>
        <taxon>Stramenopiles</taxon>
        <taxon>Bigyra</taxon>
        <taxon>Labyrinthulomycetes</taxon>
        <taxon>Thraustochytrida</taxon>
        <taxon>Thraustochytriidae</taxon>
        <taxon>Hondaea</taxon>
    </lineage>
</organism>
<feature type="transmembrane region" description="Helical" evidence="1">
    <location>
        <begin position="98"/>
        <end position="124"/>
    </location>
</feature>
<dbReference type="Proteomes" id="UP000241890">
    <property type="component" value="Unassembled WGS sequence"/>
</dbReference>
<evidence type="ECO:0000313" key="3">
    <source>
        <dbReference type="Proteomes" id="UP000241890"/>
    </source>
</evidence>
<gene>
    <name evidence="2" type="ORF">FCC1311_100402</name>
</gene>
<evidence type="ECO:0000313" key="2">
    <source>
        <dbReference type="EMBL" id="GBG33817.1"/>
    </source>
</evidence>
<dbReference type="EMBL" id="BEYU01000170">
    <property type="protein sequence ID" value="GBG33817.1"/>
    <property type="molecule type" value="Genomic_DNA"/>
</dbReference>
<protein>
    <submittedName>
        <fullName evidence="2">Uncharacterized protein</fullName>
    </submittedName>
</protein>
<reference evidence="2 3" key="1">
    <citation type="submission" date="2017-12" db="EMBL/GenBank/DDBJ databases">
        <title>Sequencing, de novo assembly and annotation of complete genome of a new Thraustochytrid species, strain FCC1311.</title>
        <authorList>
            <person name="Sedici K."/>
            <person name="Godart F."/>
            <person name="Aiese Cigliano R."/>
            <person name="Sanseverino W."/>
            <person name="Barakat M."/>
            <person name="Ortet P."/>
            <person name="Marechal E."/>
            <person name="Cagnac O."/>
            <person name="Amato A."/>
        </authorList>
    </citation>
    <scope>NUCLEOTIDE SEQUENCE [LARGE SCALE GENOMIC DNA]</scope>
</reference>
<accession>A0A2R5GSF8</accession>
<name>A0A2R5GSF8_9STRA</name>
<comment type="caution">
    <text evidence="2">The sequence shown here is derived from an EMBL/GenBank/DDBJ whole genome shotgun (WGS) entry which is preliminary data.</text>
</comment>
<keyword evidence="1" id="KW-0472">Membrane</keyword>
<feature type="transmembrane region" description="Helical" evidence="1">
    <location>
        <begin position="28"/>
        <end position="48"/>
    </location>
</feature>